<dbReference type="EMBL" id="JBHTIK010000001">
    <property type="protein sequence ID" value="MFD0847087.1"/>
    <property type="molecule type" value="Genomic_DNA"/>
</dbReference>
<keyword evidence="5 11" id="KW-0812">Transmembrane</keyword>
<keyword evidence="16" id="KW-1185">Reference proteome</keyword>
<dbReference type="InterPro" id="IPR039426">
    <property type="entry name" value="TonB-dep_rcpt-like"/>
</dbReference>
<evidence type="ECO:0000256" key="8">
    <source>
        <dbReference type="ARBA" id="ARBA00023077"/>
    </source>
</evidence>
<protein>
    <submittedName>
        <fullName evidence="15">TonB-dependent receptor</fullName>
    </submittedName>
</protein>
<dbReference type="CDD" id="cd01347">
    <property type="entry name" value="ligand_gated_channel"/>
    <property type="match status" value="1"/>
</dbReference>
<keyword evidence="7" id="KW-0406">Ion transport</keyword>
<keyword evidence="6" id="KW-0408">Iron</keyword>
<evidence type="ECO:0000256" key="6">
    <source>
        <dbReference type="ARBA" id="ARBA00023004"/>
    </source>
</evidence>
<evidence type="ECO:0000256" key="1">
    <source>
        <dbReference type="ARBA" id="ARBA00004571"/>
    </source>
</evidence>
<dbReference type="InterPro" id="IPR000531">
    <property type="entry name" value="Beta-barrel_TonB"/>
</dbReference>
<dbReference type="RefSeq" id="WP_381485420.1">
    <property type="nucleotide sequence ID" value="NZ_JBHTIK010000001.1"/>
</dbReference>
<dbReference type="InterPro" id="IPR036942">
    <property type="entry name" value="Beta-barrel_TonB_sf"/>
</dbReference>
<evidence type="ECO:0000313" key="15">
    <source>
        <dbReference type="EMBL" id="MFD0847087.1"/>
    </source>
</evidence>
<dbReference type="PANTHER" id="PTHR32552:SF81">
    <property type="entry name" value="TONB-DEPENDENT OUTER MEMBRANE RECEPTOR"/>
    <property type="match status" value="1"/>
</dbReference>
<evidence type="ECO:0000259" key="13">
    <source>
        <dbReference type="Pfam" id="PF00593"/>
    </source>
</evidence>
<accession>A0ABW3C0B5</accession>
<organism evidence="15 16">
    <name type="scientific">Sphingosinicella xenopeptidilytica</name>
    <dbReference type="NCBI Taxonomy" id="364098"/>
    <lineage>
        <taxon>Bacteria</taxon>
        <taxon>Pseudomonadati</taxon>
        <taxon>Pseudomonadota</taxon>
        <taxon>Alphaproteobacteria</taxon>
        <taxon>Sphingomonadales</taxon>
        <taxon>Sphingosinicellaceae</taxon>
        <taxon>Sphingosinicella</taxon>
    </lineage>
</organism>
<name>A0ABW3C0B5_SPHXN</name>
<dbReference type="PANTHER" id="PTHR32552">
    <property type="entry name" value="FERRICHROME IRON RECEPTOR-RELATED"/>
    <property type="match status" value="1"/>
</dbReference>
<comment type="similarity">
    <text evidence="11 12">Belongs to the TonB-dependent receptor family.</text>
</comment>
<evidence type="ECO:0000256" key="7">
    <source>
        <dbReference type="ARBA" id="ARBA00023065"/>
    </source>
</evidence>
<dbReference type="InterPro" id="IPR012910">
    <property type="entry name" value="Plug_dom"/>
</dbReference>
<evidence type="ECO:0000256" key="3">
    <source>
        <dbReference type="ARBA" id="ARBA00022452"/>
    </source>
</evidence>
<dbReference type="Pfam" id="PF00593">
    <property type="entry name" value="TonB_dep_Rec_b-barrel"/>
    <property type="match status" value="1"/>
</dbReference>
<feature type="domain" description="TonB-dependent receptor plug" evidence="14">
    <location>
        <begin position="49"/>
        <end position="155"/>
    </location>
</feature>
<keyword evidence="8 12" id="KW-0798">TonB box</keyword>
<dbReference type="PROSITE" id="PS52016">
    <property type="entry name" value="TONB_DEPENDENT_REC_3"/>
    <property type="match status" value="1"/>
</dbReference>
<gene>
    <name evidence="15" type="ORF">ACFQ00_02000</name>
</gene>
<evidence type="ECO:0000256" key="11">
    <source>
        <dbReference type="PROSITE-ProRule" id="PRU01360"/>
    </source>
</evidence>
<feature type="domain" description="TonB-dependent receptor-like beta-barrel" evidence="13">
    <location>
        <begin position="263"/>
        <end position="678"/>
    </location>
</feature>
<keyword evidence="9 11" id="KW-0472">Membrane</keyword>
<reference evidence="16" key="1">
    <citation type="journal article" date="2019" name="Int. J. Syst. Evol. Microbiol.">
        <title>The Global Catalogue of Microorganisms (GCM) 10K type strain sequencing project: providing services to taxonomists for standard genome sequencing and annotation.</title>
        <authorList>
            <consortium name="The Broad Institute Genomics Platform"/>
            <consortium name="The Broad Institute Genome Sequencing Center for Infectious Disease"/>
            <person name="Wu L."/>
            <person name="Ma J."/>
        </authorList>
    </citation>
    <scope>NUCLEOTIDE SEQUENCE [LARGE SCALE GENOMIC DNA]</scope>
    <source>
        <strain evidence="16">CCUG 52537</strain>
    </source>
</reference>
<comment type="caution">
    <text evidence="15">The sequence shown here is derived from an EMBL/GenBank/DDBJ whole genome shotgun (WGS) entry which is preliminary data.</text>
</comment>
<dbReference type="Gene3D" id="2.40.170.20">
    <property type="entry name" value="TonB-dependent receptor, beta-barrel domain"/>
    <property type="match status" value="1"/>
</dbReference>
<keyword evidence="15" id="KW-0675">Receptor</keyword>
<evidence type="ECO:0000259" key="14">
    <source>
        <dbReference type="Pfam" id="PF07715"/>
    </source>
</evidence>
<evidence type="ECO:0000256" key="10">
    <source>
        <dbReference type="ARBA" id="ARBA00023237"/>
    </source>
</evidence>
<evidence type="ECO:0000256" key="9">
    <source>
        <dbReference type="ARBA" id="ARBA00023136"/>
    </source>
</evidence>
<evidence type="ECO:0000313" key="16">
    <source>
        <dbReference type="Proteomes" id="UP001597124"/>
    </source>
</evidence>
<dbReference type="Pfam" id="PF07715">
    <property type="entry name" value="Plug"/>
    <property type="match status" value="1"/>
</dbReference>
<proteinExistence type="inferred from homology"/>
<keyword evidence="3 11" id="KW-1134">Transmembrane beta strand</keyword>
<evidence type="ECO:0000256" key="2">
    <source>
        <dbReference type="ARBA" id="ARBA00022448"/>
    </source>
</evidence>
<keyword evidence="10 11" id="KW-0998">Cell outer membrane</keyword>
<keyword evidence="4" id="KW-0410">Iron transport</keyword>
<evidence type="ECO:0000256" key="5">
    <source>
        <dbReference type="ARBA" id="ARBA00022692"/>
    </source>
</evidence>
<evidence type="ECO:0000256" key="4">
    <source>
        <dbReference type="ARBA" id="ARBA00022496"/>
    </source>
</evidence>
<evidence type="ECO:0000256" key="12">
    <source>
        <dbReference type="RuleBase" id="RU003357"/>
    </source>
</evidence>
<dbReference type="SUPFAM" id="SSF56935">
    <property type="entry name" value="Porins"/>
    <property type="match status" value="1"/>
</dbReference>
<dbReference type="Proteomes" id="UP001597124">
    <property type="component" value="Unassembled WGS sequence"/>
</dbReference>
<keyword evidence="2 11" id="KW-0813">Transport</keyword>
<sequence length="712" mass="76438">MRLEQHVIGGLLASTAIVLSVPTYAQEAPASDYVLEEIVVTAQKRSESLQRVPVSISAFTPAKLEQQQIEGAAQLQIAVPGLVYSSSGGFATPYIRGIGSDIATVGAEPGVATYVDGVYVSSPLSVNMDILDVERVEVVKGPQGTLYGRNAIGGAINIITREPGQELEGRIVAGYGNHNRREVGFYASGPVSETLAAGAYVNYLGRDSLVENLAINPIGGSPQDKENISVRLKTVFTPTDTAKFVLSGEYGKNEAYDVWSFRQVQDNALGLLAGGNTGAKPRQVYHNYPSFQKGRLWASTLRGEIETSFAQLVSITAYRNYRAVSSVDYDGTDAQIIGFAIDPSFSRQFSQEVQLVSLPSSPVKWIVGGYYFDEKTGGQIVLNPGDALVVLKPRLPVTSYAAFGELTVPVTDKLNVTGGLRYTHEKKSISSALGGDPDIPLPAQSTTFNKVTWKAAANYQFTPDVMAYASYSRGFQSGAFNATDSGAPPVDPEILDAYEVGLKSEFLDRRLQINAAAFYYDFQDLQVQVNDSVGGAAASFQNAGAARVKGAELSVVALPVAGLQLDASVSYLKSKYLDFPNYAGFARDDVNGGNAPVTVDVSGNSVIRAPKWSLSAGATYGFDVGSGRIEFNGAYYYNDGFSFDPQHLVLQKSYSLVNASVSWLPTDALRVSIWGQNLTNEHYLTFGVASNYGTTNADAPGRLYGVRMSYSF</sequence>
<comment type="subcellular location">
    <subcellularLocation>
        <location evidence="1 11">Cell outer membrane</location>
        <topology evidence="1 11">Multi-pass membrane protein</topology>
    </subcellularLocation>
</comment>